<dbReference type="InterPro" id="IPR032675">
    <property type="entry name" value="LRR_dom_sf"/>
</dbReference>
<accession>A0A820M2E8</accession>
<sequence length="92" mass="10173">MRFLNLFHNKISDCGVQALMKIPDFNHRGSAPSFGLSGNKLITDASVDRICSAMLTNPYFHQIHLSNCSLSMAAAERLQLAAQQRGAFTLYV</sequence>
<dbReference type="EMBL" id="CAJOBB010020390">
    <property type="protein sequence ID" value="CAF4367102.1"/>
    <property type="molecule type" value="Genomic_DNA"/>
</dbReference>
<gene>
    <name evidence="1" type="ORF">KXQ929_LOCUS49148</name>
</gene>
<dbReference type="Pfam" id="PF13516">
    <property type="entry name" value="LRR_6"/>
    <property type="match status" value="1"/>
</dbReference>
<dbReference type="Gene3D" id="3.80.10.10">
    <property type="entry name" value="Ribonuclease Inhibitor"/>
    <property type="match status" value="1"/>
</dbReference>
<dbReference type="SUPFAM" id="SSF52047">
    <property type="entry name" value="RNI-like"/>
    <property type="match status" value="1"/>
</dbReference>
<reference evidence="1" key="1">
    <citation type="submission" date="2021-02" db="EMBL/GenBank/DDBJ databases">
        <authorList>
            <person name="Nowell W R."/>
        </authorList>
    </citation>
    <scope>NUCLEOTIDE SEQUENCE</scope>
</reference>
<comment type="caution">
    <text evidence="1">The sequence shown here is derived from an EMBL/GenBank/DDBJ whole genome shotgun (WGS) entry which is preliminary data.</text>
</comment>
<dbReference type="Proteomes" id="UP000663868">
    <property type="component" value="Unassembled WGS sequence"/>
</dbReference>
<protein>
    <submittedName>
        <fullName evidence="1">Uncharacterized protein</fullName>
    </submittedName>
</protein>
<proteinExistence type="predicted"/>
<dbReference type="InterPro" id="IPR001611">
    <property type="entry name" value="Leu-rich_rpt"/>
</dbReference>
<evidence type="ECO:0000313" key="2">
    <source>
        <dbReference type="Proteomes" id="UP000663868"/>
    </source>
</evidence>
<name>A0A820M2E8_9BILA</name>
<dbReference type="AlphaFoldDB" id="A0A820M2E8"/>
<organism evidence="1 2">
    <name type="scientific">Adineta steineri</name>
    <dbReference type="NCBI Taxonomy" id="433720"/>
    <lineage>
        <taxon>Eukaryota</taxon>
        <taxon>Metazoa</taxon>
        <taxon>Spiralia</taxon>
        <taxon>Gnathifera</taxon>
        <taxon>Rotifera</taxon>
        <taxon>Eurotatoria</taxon>
        <taxon>Bdelloidea</taxon>
        <taxon>Adinetida</taxon>
        <taxon>Adinetidae</taxon>
        <taxon>Adineta</taxon>
    </lineage>
</organism>
<evidence type="ECO:0000313" key="1">
    <source>
        <dbReference type="EMBL" id="CAF4367102.1"/>
    </source>
</evidence>